<evidence type="ECO:0000313" key="10">
    <source>
        <dbReference type="Proteomes" id="UP000290942"/>
    </source>
</evidence>
<dbReference type="InterPro" id="IPR036291">
    <property type="entry name" value="NAD(P)-bd_dom_sf"/>
</dbReference>
<dbReference type="PANTHER" id="PTHR43128">
    <property type="entry name" value="L-2-HYDROXYCARBOXYLATE DEHYDROGENASE (NAD(P)(+))"/>
    <property type="match status" value="1"/>
</dbReference>
<feature type="binding site" evidence="5">
    <location>
        <begin position="8"/>
        <end position="13"/>
    </location>
    <ligand>
        <name>NAD(+)</name>
        <dbReference type="ChEBI" id="CHEBI:57540"/>
    </ligand>
</feature>
<dbReference type="EMBL" id="LR214970">
    <property type="protein sequence ID" value="VEU61035.1"/>
    <property type="molecule type" value="Genomic_DNA"/>
</dbReference>
<dbReference type="GO" id="GO:0004459">
    <property type="term" value="F:L-lactate dehydrogenase (NAD+) activity"/>
    <property type="evidence" value="ECO:0007669"/>
    <property type="project" value="UniProtKB-EC"/>
</dbReference>
<dbReference type="Proteomes" id="UP000290942">
    <property type="component" value="Chromosome"/>
</dbReference>
<feature type="active site" description="Proton acceptor" evidence="4">
    <location>
        <position position="177"/>
    </location>
</feature>
<dbReference type="AlphaFoldDB" id="A0A449A9T5"/>
<sequence length="320" mass="35241">MKKIIVVGLGNVGFTYINIAVCRGLEAEWILVDKNEDIAIAHAKDFSDMVSIMPRNGSKFRPGTLEEDGKDADIVVVCASIPANKDFSDRLALAEANAKLMNDFGSKLKKSGFKGVVIVAANPCDVMAAVFHYASGLPAEKVISAGTVLDSARLRKLVSYHFDIDADSVSVNMIAEHGASAMAVWSTAKVGETFIKDLPHFTEELKEKLYEDSKKEAFEIFSRKGNTQFGIGTSLFEITSAILENKRRIMTIGVKLPETFKHPGIYFSIPVIVGENGYEYLKEKMSLTDAEWERFNKASEGFCKVHNDVLSLVGVKHTFK</sequence>
<dbReference type="Pfam" id="PF00056">
    <property type="entry name" value="Ldh_1_N"/>
    <property type="match status" value="1"/>
</dbReference>
<dbReference type="GO" id="GO:0006089">
    <property type="term" value="P:lactate metabolic process"/>
    <property type="evidence" value="ECO:0007669"/>
    <property type="project" value="TreeGrafter"/>
</dbReference>
<dbReference type="InterPro" id="IPR001236">
    <property type="entry name" value="Lactate/malate_DH_N"/>
</dbReference>
<dbReference type="Gene3D" id="3.40.50.720">
    <property type="entry name" value="NAD(P)-binding Rossmann-like Domain"/>
    <property type="match status" value="1"/>
</dbReference>
<dbReference type="PRINTS" id="PR00086">
    <property type="entry name" value="LLDHDRGNASE"/>
</dbReference>
<reference evidence="9 10" key="1">
    <citation type="submission" date="2019-01" db="EMBL/GenBank/DDBJ databases">
        <authorList>
            <consortium name="Pathogen Informatics"/>
        </authorList>
    </citation>
    <scope>NUCLEOTIDE SEQUENCE [LARGE SCALE GENOMIC DNA]</scope>
    <source>
        <strain evidence="9 10">NCTC10122</strain>
    </source>
</reference>
<proteinExistence type="inferred from homology"/>
<name>A0A449A9T5_9BACT</name>
<dbReference type="Pfam" id="PF02866">
    <property type="entry name" value="Ldh_1_C"/>
    <property type="match status" value="1"/>
</dbReference>
<feature type="domain" description="Lactate/malate dehydrogenase C-terminal" evidence="8">
    <location>
        <begin position="147"/>
        <end position="300"/>
    </location>
</feature>
<feature type="domain" description="Lactate/malate dehydrogenase N-terminal" evidence="7">
    <location>
        <begin position="3"/>
        <end position="143"/>
    </location>
</feature>
<dbReference type="SUPFAM" id="SSF51735">
    <property type="entry name" value="NAD(P)-binding Rossmann-fold domains"/>
    <property type="match status" value="1"/>
</dbReference>
<dbReference type="SUPFAM" id="SSF56327">
    <property type="entry name" value="LDH C-terminal domain-like"/>
    <property type="match status" value="1"/>
</dbReference>
<dbReference type="InterPro" id="IPR022383">
    <property type="entry name" value="Lactate/malate_DH_C"/>
</dbReference>
<dbReference type="RefSeq" id="WP_129687855.1">
    <property type="nucleotide sequence ID" value="NZ_LR214970.1"/>
</dbReference>
<dbReference type="PIRSF" id="PIRSF000102">
    <property type="entry name" value="Lac_mal_DH"/>
    <property type="match status" value="1"/>
</dbReference>
<organism evidence="9 10">
    <name type="scientific">Mycoplasmopsis bovigenitalium</name>
    <dbReference type="NCBI Taxonomy" id="2112"/>
    <lineage>
        <taxon>Bacteria</taxon>
        <taxon>Bacillati</taxon>
        <taxon>Mycoplasmatota</taxon>
        <taxon>Mycoplasmoidales</taxon>
        <taxon>Metamycoplasmataceae</taxon>
        <taxon>Mycoplasmopsis</taxon>
    </lineage>
</organism>
<dbReference type="Gene3D" id="3.90.110.10">
    <property type="entry name" value="Lactate dehydrogenase/glycoside hydrolase, family 4, C-terminal"/>
    <property type="match status" value="1"/>
</dbReference>
<dbReference type="EC" id="1.1.1.27" evidence="9"/>
<comment type="similarity">
    <text evidence="1">Belongs to the LDH/MDH superfamily. LDH family.</text>
</comment>
<dbReference type="InterPro" id="IPR001557">
    <property type="entry name" value="L-lactate/malate_DH"/>
</dbReference>
<keyword evidence="2 6" id="KW-0560">Oxidoreductase</keyword>
<evidence type="ECO:0000313" key="9">
    <source>
        <dbReference type="EMBL" id="VEU61035.1"/>
    </source>
</evidence>
<feature type="binding site" evidence="5">
    <location>
        <position position="97"/>
    </location>
    <ligand>
        <name>NAD(+)</name>
        <dbReference type="ChEBI" id="CHEBI:57540"/>
    </ligand>
</feature>
<evidence type="ECO:0000256" key="2">
    <source>
        <dbReference type="ARBA" id="ARBA00023002"/>
    </source>
</evidence>
<accession>A0A449A9T5</accession>
<gene>
    <name evidence="9" type="primary">ldh</name>
    <name evidence="9" type="ORF">NCTC10122_00622</name>
</gene>
<evidence type="ECO:0000256" key="6">
    <source>
        <dbReference type="RuleBase" id="RU003369"/>
    </source>
</evidence>
<evidence type="ECO:0000256" key="1">
    <source>
        <dbReference type="ARBA" id="ARBA00006054"/>
    </source>
</evidence>
<evidence type="ECO:0000256" key="4">
    <source>
        <dbReference type="PIRSR" id="PIRSR000102-1"/>
    </source>
</evidence>
<protein>
    <submittedName>
        <fullName evidence="9">L-lactate dehydrogenase</fullName>
        <ecNumber evidence="9">1.1.1.27</ecNumber>
    </submittedName>
</protein>
<dbReference type="InterPro" id="IPR015955">
    <property type="entry name" value="Lactate_DH/Glyco_Ohase_4_C"/>
</dbReference>
<dbReference type="PANTHER" id="PTHR43128:SF16">
    <property type="entry name" value="L-LACTATE DEHYDROGENASE"/>
    <property type="match status" value="1"/>
</dbReference>
<keyword evidence="3 5" id="KW-0520">NAD</keyword>
<evidence type="ECO:0000256" key="3">
    <source>
        <dbReference type="ARBA" id="ARBA00023027"/>
    </source>
</evidence>
<evidence type="ECO:0000259" key="8">
    <source>
        <dbReference type="Pfam" id="PF02866"/>
    </source>
</evidence>
<evidence type="ECO:0000259" key="7">
    <source>
        <dbReference type="Pfam" id="PF00056"/>
    </source>
</evidence>
<feature type="binding site" evidence="5">
    <location>
        <position position="33"/>
    </location>
    <ligand>
        <name>NAD(+)</name>
        <dbReference type="ChEBI" id="CHEBI:57540"/>
    </ligand>
</feature>
<evidence type="ECO:0000256" key="5">
    <source>
        <dbReference type="PIRSR" id="PIRSR000102-3"/>
    </source>
</evidence>